<organism evidence="1 2">
    <name type="scientific">Candidatus Shapirobacteria bacterium RBG_13_44_7</name>
    <dbReference type="NCBI Taxonomy" id="1802149"/>
    <lineage>
        <taxon>Bacteria</taxon>
        <taxon>Candidatus Shapironibacteriota</taxon>
    </lineage>
</organism>
<reference evidence="1 2" key="1">
    <citation type="journal article" date="2016" name="Nat. Commun.">
        <title>Thousands of microbial genomes shed light on interconnected biogeochemical processes in an aquifer system.</title>
        <authorList>
            <person name="Anantharaman K."/>
            <person name="Brown C.T."/>
            <person name="Hug L.A."/>
            <person name="Sharon I."/>
            <person name="Castelle C.J."/>
            <person name="Probst A.J."/>
            <person name="Thomas B.C."/>
            <person name="Singh A."/>
            <person name="Wilkins M.J."/>
            <person name="Karaoz U."/>
            <person name="Brodie E.L."/>
            <person name="Williams K.H."/>
            <person name="Hubbard S.S."/>
            <person name="Banfield J.F."/>
        </authorList>
    </citation>
    <scope>NUCLEOTIDE SEQUENCE [LARGE SCALE GENOMIC DNA]</scope>
</reference>
<dbReference type="Proteomes" id="UP000185874">
    <property type="component" value="Unassembled WGS sequence"/>
</dbReference>
<comment type="caution">
    <text evidence="1">The sequence shown here is derived from an EMBL/GenBank/DDBJ whole genome shotgun (WGS) entry which is preliminary data.</text>
</comment>
<sequence>MAGGKKGKEELRIHYGDLVRMRVMQKDLGTGKIRPEKELVKAVVFGPTGDGGDLGSVTLIMRKRLNGEAPEIAVRGARFEGEVAHVRRRYKDFEKHEPGAVELSRPNVFEVIGYRLRRKGAG</sequence>
<evidence type="ECO:0000313" key="2">
    <source>
        <dbReference type="Proteomes" id="UP000185874"/>
    </source>
</evidence>
<accession>A0A1F7SGH5</accession>
<name>A0A1F7SGH5_9BACT</name>
<proteinExistence type="predicted"/>
<gene>
    <name evidence="1" type="ORF">A3K55_02105</name>
</gene>
<dbReference type="AlphaFoldDB" id="A0A1F7SGH5"/>
<evidence type="ECO:0000313" key="1">
    <source>
        <dbReference type="EMBL" id="OGL52890.1"/>
    </source>
</evidence>
<dbReference type="EMBL" id="MGDJ01000021">
    <property type="protein sequence ID" value="OGL52890.1"/>
    <property type="molecule type" value="Genomic_DNA"/>
</dbReference>
<protein>
    <submittedName>
        <fullName evidence="1">Uncharacterized protein</fullName>
    </submittedName>
</protein>